<keyword evidence="2" id="KW-0012">Acyltransferase</keyword>
<keyword evidence="1" id="KW-0808">Transferase</keyword>
<evidence type="ECO:0000256" key="2">
    <source>
        <dbReference type="ARBA" id="ARBA00023315"/>
    </source>
</evidence>
<protein>
    <submittedName>
        <fullName evidence="5">MarR family transcriptional regulator</fullName>
    </submittedName>
</protein>
<sequence length="291" mass="31829">MDAGLVGRVRRFNRTVTQRIGVLNDAYLARGRSLGQSRVLWEIGPEGIEVRSLRARLDLDSGYLSRLLRALETDGLVVVEADETDARVRRIRLTPAGAVERAELDVRSDELAASILRPLDDAQRDRLVVAMAEVERLFVASLVEVTATDPAHADARHCLRAYAAELDRRFPGGFDLGTAHPAHLSPPAGLLLVARLHGEPVGCGGLVFRGEGVAEIKRVWVAASMRGLGLGRRLVTELESTATEHGANLLRLDSNRALPEAARLYRSAGYQEVAPFNDDPYAQLWFAKTIA</sequence>
<dbReference type="EMBL" id="LRQV01000034">
    <property type="protein sequence ID" value="KXK61710.1"/>
    <property type="molecule type" value="Genomic_DNA"/>
</dbReference>
<dbReference type="GO" id="GO:0016747">
    <property type="term" value="F:acyltransferase activity, transferring groups other than amino-acyl groups"/>
    <property type="evidence" value="ECO:0007669"/>
    <property type="project" value="InterPro"/>
</dbReference>
<evidence type="ECO:0000259" key="4">
    <source>
        <dbReference type="PROSITE" id="PS51186"/>
    </source>
</evidence>
<dbReference type="AlphaFoldDB" id="A0A136PT86"/>
<dbReference type="InterPro" id="IPR050832">
    <property type="entry name" value="Bact_Acetyltransf"/>
</dbReference>
<feature type="domain" description="HTH marR-type" evidence="3">
    <location>
        <begin position="2"/>
        <end position="136"/>
    </location>
</feature>
<proteinExistence type="predicted"/>
<dbReference type="CDD" id="cd04301">
    <property type="entry name" value="NAT_SF"/>
    <property type="match status" value="1"/>
</dbReference>
<feature type="domain" description="N-acetyltransferase" evidence="4">
    <location>
        <begin position="145"/>
        <end position="291"/>
    </location>
</feature>
<evidence type="ECO:0000313" key="5">
    <source>
        <dbReference type="EMBL" id="KXK61710.1"/>
    </source>
</evidence>
<dbReference type="RefSeq" id="WP_067364280.1">
    <property type="nucleotide sequence ID" value="NZ_JBIUBN010000003.1"/>
</dbReference>
<comment type="caution">
    <text evidence="5">The sequence shown here is derived from an EMBL/GenBank/DDBJ whole genome shotgun (WGS) entry which is preliminary data.</text>
</comment>
<dbReference type="SUPFAM" id="SSF46785">
    <property type="entry name" value="Winged helix' DNA-binding domain"/>
    <property type="match status" value="1"/>
</dbReference>
<dbReference type="SUPFAM" id="SSF55729">
    <property type="entry name" value="Acyl-CoA N-acyltransferases (Nat)"/>
    <property type="match status" value="1"/>
</dbReference>
<dbReference type="PROSITE" id="PS50995">
    <property type="entry name" value="HTH_MARR_2"/>
    <property type="match status" value="1"/>
</dbReference>
<keyword evidence="6" id="KW-1185">Reference proteome</keyword>
<evidence type="ECO:0000256" key="1">
    <source>
        <dbReference type="ARBA" id="ARBA00022679"/>
    </source>
</evidence>
<dbReference type="InterPro" id="IPR036390">
    <property type="entry name" value="WH_DNA-bd_sf"/>
</dbReference>
<dbReference type="InterPro" id="IPR000182">
    <property type="entry name" value="GNAT_dom"/>
</dbReference>
<organism evidence="5 6">
    <name type="scientific">Micromonospora rosaria</name>
    <dbReference type="NCBI Taxonomy" id="47874"/>
    <lineage>
        <taxon>Bacteria</taxon>
        <taxon>Bacillati</taxon>
        <taxon>Actinomycetota</taxon>
        <taxon>Actinomycetes</taxon>
        <taxon>Micromonosporales</taxon>
        <taxon>Micromonosporaceae</taxon>
        <taxon>Micromonospora</taxon>
    </lineage>
</organism>
<dbReference type="PANTHER" id="PTHR43877:SF2">
    <property type="entry name" value="AMINOALKYLPHOSPHONATE N-ACETYLTRANSFERASE-RELATED"/>
    <property type="match status" value="1"/>
</dbReference>
<dbReference type="PROSITE" id="PS51186">
    <property type="entry name" value="GNAT"/>
    <property type="match status" value="1"/>
</dbReference>
<dbReference type="Gene3D" id="3.40.630.30">
    <property type="match status" value="1"/>
</dbReference>
<dbReference type="GO" id="GO:0003700">
    <property type="term" value="F:DNA-binding transcription factor activity"/>
    <property type="evidence" value="ECO:0007669"/>
    <property type="project" value="InterPro"/>
</dbReference>
<dbReference type="InterPro" id="IPR036388">
    <property type="entry name" value="WH-like_DNA-bd_sf"/>
</dbReference>
<name>A0A136PT86_9ACTN</name>
<accession>A0A136PT86</accession>
<gene>
    <name evidence="5" type="ORF">AWW66_11930</name>
</gene>
<dbReference type="Gene3D" id="1.10.10.10">
    <property type="entry name" value="Winged helix-like DNA-binding domain superfamily/Winged helix DNA-binding domain"/>
    <property type="match status" value="1"/>
</dbReference>
<dbReference type="InterPro" id="IPR000835">
    <property type="entry name" value="HTH_MarR-typ"/>
</dbReference>
<dbReference type="InterPro" id="IPR016181">
    <property type="entry name" value="Acyl_CoA_acyltransferase"/>
</dbReference>
<dbReference type="Pfam" id="PF12802">
    <property type="entry name" value="MarR_2"/>
    <property type="match status" value="1"/>
</dbReference>
<dbReference type="Proteomes" id="UP000070620">
    <property type="component" value="Unassembled WGS sequence"/>
</dbReference>
<evidence type="ECO:0000313" key="6">
    <source>
        <dbReference type="Proteomes" id="UP000070620"/>
    </source>
</evidence>
<dbReference type="Pfam" id="PF00583">
    <property type="entry name" value="Acetyltransf_1"/>
    <property type="match status" value="1"/>
</dbReference>
<dbReference type="SMART" id="SM00347">
    <property type="entry name" value="HTH_MARR"/>
    <property type="match status" value="1"/>
</dbReference>
<dbReference type="PANTHER" id="PTHR43877">
    <property type="entry name" value="AMINOALKYLPHOSPHONATE N-ACETYLTRANSFERASE-RELATED-RELATED"/>
    <property type="match status" value="1"/>
</dbReference>
<dbReference type="OrthoDB" id="70840at2"/>
<evidence type="ECO:0000259" key="3">
    <source>
        <dbReference type="PROSITE" id="PS50995"/>
    </source>
</evidence>
<reference evidence="5 6" key="1">
    <citation type="submission" date="2016-01" db="EMBL/GenBank/DDBJ databases">
        <title>Whole genome sequence and analysis of Micromonospora rosaria DSM 803, which can produce antibacterial substance rosamicin.</title>
        <authorList>
            <person name="Yang H."/>
            <person name="He X."/>
            <person name="Zhu D."/>
        </authorList>
    </citation>
    <scope>NUCLEOTIDE SEQUENCE [LARGE SCALE GENOMIC DNA]</scope>
    <source>
        <strain evidence="5 6">DSM 803</strain>
    </source>
</reference>